<feature type="transmembrane region" description="Helical" evidence="8">
    <location>
        <begin position="295"/>
        <end position="318"/>
    </location>
</feature>
<dbReference type="PANTHER" id="PTHR21143:SF104">
    <property type="entry name" value="GUSTATORY RECEPTOR 8A-RELATED"/>
    <property type="match status" value="1"/>
</dbReference>
<evidence type="ECO:0000256" key="1">
    <source>
        <dbReference type="ARBA" id="ARBA00004651"/>
    </source>
</evidence>
<feature type="transmembrane region" description="Helical" evidence="8">
    <location>
        <begin position="135"/>
        <end position="158"/>
    </location>
</feature>
<comment type="function">
    <text evidence="8">Gustatory receptor which mediates acceptance or avoidance behavior, depending on its substrates.</text>
</comment>
<keyword evidence="4 8" id="KW-1133">Transmembrane helix</keyword>
<feature type="transmembrane region" description="Helical" evidence="8">
    <location>
        <begin position="164"/>
        <end position="184"/>
    </location>
</feature>
<evidence type="ECO:0000313" key="9">
    <source>
        <dbReference type="EMBL" id="KAL1506220.1"/>
    </source>
</evidence>
<accession>A0ABD1EYV7</accession>
<feature type="transmembrane region" description="Helical" evidence="8">
    <location>
        <begin position="41"/>
        <end position="60"/>
    </location>
</feature>
<dbReference type="Proteomes" id="UP001566132">
    <property type="component" value="Unassembled WGS sequence"/>
</dbReference>
<dbReference type="InterPro" id="IPR013604">
    <property type="entry name" value="7TM_chemorcpt"/>
</dbReference>
<keyword evidence="10" id="KW-1185">Reference proteome</keyword>
<keyword evidence="3 8" id="KW-0812">Transmembrane</keyword>
<comment type="subcellular location">
    <subcellularLocation>
        <location evidence="1 8">Cell membrane</location>
        <topology evidence="1 8">Multi-pass membrane protein</topology>
    </subcellularLocation>
</comment>
<dbReference type="EMBL" id="JBDJPC010000004">
    <property type="protein sequence ID" value="KAL1506220.1"/>
    <property type="molecule type" value="Genomic_DNA"/>
</dbReference>
<reference evidence="9 10" key="1">
    <citation type="submission" date="2024-05" db="EMBL/GenBank/DDBJ databases">
        <title>Genetic variation in Jamaican populations of the coffee berry borer (Hypothenemus hampei).</title>
        <authorList>
            <person name="Errbii M."/>
            <person name="Myrie A."/>
        </authorList>
    </citation>
    <scope>NUCLEOTIDE SEQUENCE [LARGE SCALE GENOMIC DNA]</scope>
    <source>
        <strain evidence="9">JA-Hopewell-2020-01-JO</strain>
        <tissue evidence="9">Whole body</tissue>
    </source>
</reference>
<evidence type="ECO:0000256" key="7">
    <source>
        <dbReference type="ARBA" id="ARBA00023224"/>
    </source>
</evidence>
<keyword evidence="2 8" id="KW-1003">Cell membrane</keyword>
<feature type="transmembrane region" description="Helical" evidence="8">
    <location>
        <begin position="259"/>
        <end position="283"/>
    </location>
</feature>
<keyword evidence="5 8" id="KW-0472">Membrane</keyword>
<keyword evidence="7 8" id="KW-0807">Transducer</keyword>
<dbReference type="GO" id="GO:0005886">
    <property type="term" value="C:plasma membrane"/>
    <property type="evidence" value="ECO:0007669"/>
    <property type="project" value="UniProtKB-SubCell"/>
</dbReference>
<comment type="caution">
    <text evidence="9">The sequence shown here is derived from an EMBL/GenBank/DDBJ whole genome shotgun (WGS) entry which is preliminary data.</text>
</comment>
<evidence type="ECO:0000313" key="10">
    <source>
        <dbReference type="Proteomes" id="UP001566132"/>
    </source>
</evidence>
<protein>
    <recommendedName>
        <fullName evidence="8">Gustatory receptor</fullName>
    </recommendedName>
</protein>
<dbReference type="GO" id="GO:0007165">
    <property type="term" value="P:signal transduction"/>
    <property type="evidence" value="ECO:0007669"/>
    <property type="project" value="UniProtKB-KW"/>
</dbReference>
<evidence type="ECO:0000256" key="4">
    <source>
        <dbReference type="ARBA" id="ARBA00022989"/>
    </source>
</evidence>
<dbReference type="Pfam" id="PF08395">
    <property type="entry name" value="7tm_7"/>
    <property type="match status" value="1"/>
</dbReference>
<evidence type="ECO:0000256" key="5">
    <source>
        <dbReference type="ARBA" id="ARBA00023136"/>
    </source>
</evidence>
<dbReference type="PANTHER" id="PTHR21143">
    <property type="entry name" value="INVERTEBRATE GUSTATORY RECEPTOR"/>
    <property type="match status" value="1"/>
</dbReference>
<comment type="similarity">
    <text evidence="8">Belongs to the insect chemoreceptor superfamily. Gustatory receptor (GR) family.</text>
</comment>
<evidence type="ECO:0000256" key="3">
    <source>
        <dbReference type="ARBA" id="ARBA00022692"/>
    </source>
</evidence>
<organism evidence="9 10">
    <name type="scientific">Hypothenemus hampei</name>
    <name type="common">Coffee berry borer</name>
    <dbReference type="NCBI Taxonomy" id="57062"/>
    <lineage>
        <taxon>Eukaryota</taxon>
        <taxon>Metazoa</taxon>
        <taxon>Ecdysozoa</taxon>
        <taxon>Arthropoda</taxon>
        <taxon>Hexapoda</taxon>
        <taxon>Insecta</taxon>
        <taxon>Pterygota</taxon>
        <taxon>Neoptera</taxon>
        <taxon>Endopterygota</taxon>
        <taxon>Coleoptera</taxon>
        <taxon>Polyphaga</taxon>
        <taxon>Cucujiformia</taxon>
        <taxon>Curculionidae</taxon>
        <taxon>Scolytinae</taxon>
        <taxon>Hypothenemus</taxon>
    </lineage>
</organism>
<sequence>MFKNSKVIPNTTTQKAFKKRVYKMPKAYVRDIFLLLEKKRVIYPLTATLLLLALIGHIYSLIGKPVIFHNQHVAVKTLEHVADFFLTASIVIIVLHLPKNSKWSFQFFTSLYPEGNKLFGPLLAMKKHHFWRNLFICNVCIGSLIACEASFFLLHYGWNVYKYLIFRSLEFYFYNLILMLLLTLTRKLELRFAELNELLEYKTEHFLNNRGNNKCDIQMETHLSFILNSEHFYSVRTFRVMHYELCKLVKRFNEMFGRIILSTVVFSIVNILAKVTFIIDFYITERSDEDINKWSTFIGILCFWIFVNLSQSFLFSFYGAQITKEGEKTTRICFYLLNKVSCQTKNLDEKLVQEELMAFAFQSYCHIPSLSAGGFFDINFRVLGLMISSVTSYLMVIIQFLLRTQFPQ</sequence>
<feature type="transmembrane region" description="Helical" evidence="8">
    <location>
        <begin position="382"/>
        <end position="402"/>
    </location>
</feature>
<name>A0ABD1EYV7_HYPHA</name>
<dbReference type="AlphaFoldDB" id="A0ABD1EYV7"/>
<gene>
    <name evidence="9" type="ORF">ABEB36_005619</name>
</gene>
<evidence type="ECO:0000256" key="2">
    <source>
        <dbReference type="ARBA" id="ARBA00022475"/>
    </source>
</evidence>
<evidence type="ECO:0000256" key="8">
    <source>
        <dbReference type="RuleBase" id="RU363108"/>
    </source>
</evidence>
<proteinExistence type="inferred from homology"/>
<keyword evidence="6 8" id="KW-0675">Receptor</keyword>
<feature type="transmembrane region" description="Helical" evidence="8">
    <location>
        <begin position="80"/>
        <end position="97"/>
    </location>
</feature>
<evidence type="ECO:0000256" key="6">
    <source>
        <dbReference type="ARBA" id="ARBA00023170"/>
    </source>
</evidence>